<evidence type="ECO:0000313" key="2">
    <source>
        <dbReference type="EMBL" id="PSR88833.1"/>
    </source>
</evidence>
<gene>
    <name evidence="2" type="ORF">PHLCEN_2v4982</name>
</gene>
<feature type="compositionally biased region" description="Low complexity" evidence="1">
    <location>
        <begin position="310"/>
        <end position="320"/>
    </location>
</feature>
<feature type="compositionally biased region" description="Polar residues" evidence="1">
    <location>
        <begin position="473"/>
        <end position="483"/>
    </location>
</feature>
<reference evidence="2 3" key="1">
    <citation type="submission" date="2018-02" db="EMBL/GenBank/DDBJ databases">
        <title>Genome sequence of the basidiomycete white-rot fungus Phlebia centrifuga.</title>
        <authorList>
            <person name="Granchi Z."/>
            <person name="Peng M."/>
            <person name="de Vries R.P."/>
            <person name="Hilden K."/>
            <person name="Makela M.R."/>
            <person name="Grigoriev I."/>
            <person name="Riley R."/>
        </authorList>
    </citation>
    <scope>NUCLEOTIDE SEQUENCE [LARGE SCALE GENOMIC DNA]</scope>
    <source>
        <strain evidence="2 3">FBCC195</strain>
    </source>
</reference>
<protein>
    <submittedName>
        <fullName evidence="2">Uncharacterized protein</fullName>
    </submittedName>
</protein>
<evidence type="ECO:0000313" key="3">
    <source>
        <dbReference type="Proteomes" id="UP000186601"/>
    </source>
</evidence>
<name>A0A2R6PCQ1_9APHY</name>
<feature type="compositionally biased region" description="Low complexity" evidence="1">
    <location>
        <begin position="380"/>
        <end position="399"/>
    </location>
</feature>
<feature type="region of interest" description="Disordered" evidence="1">
    <location>
        <begin position="193"/>
        <end position="552"/>
    </location>
</feature>
<sequence length="586" mass="62866">MTGHNIIRKVPMRRIHGPFNTLSHPPRAPLLSQYTWSLRPAANVKWRTSLSVPAKNASTSSKTFLSQQQPFSAIPSGTNAEGALPDSRITPTPGKIEAVISAESTCSRGSQVHASVRPLSASKKRSSEESSLNDAHLPKESLRAVEPMEPDPAKGHAKIRNRSISKDTAHIASISTEGARRAQSYTKDLVSSLGSCPLVPTPKPARSSSISSATTSTSSVQSTSSLHSTTSHGSMSSQTSVSSRMSSLLESEQSKPDTVSRFPPYPFPSLSRRSRETSKSNSLLRPGSPAPIATHNPAGNGTIYCQNIPSRSSASSCRSSTPLHVIEPDMGSHNGSHKSSPLQPIYVVSRTSRPHLSQDSESQHSKSSSAAVPQKRKECSQSSKPSPQQPSQLLSRMSPIGSLPVRHPSSCLGQGSDSNAKQPALPSHTSSQAHISSGRRNRGRPEASHVSTSVPDQWPEPKVSRRKGLDSARPTQPSCQTPVIVTLHAELDANGEARRRNVSAKQSIRLPTPKSTKLTSTSLPQSLPTPNNAQISSTRSNAIPTSAEPPVSTRNFSTVSWYKLQSDTTHLTTRKVTRAELAKNEY</sequence>
<feature type="region of interest" description="Disordered" evidence="1">
    <location>
        <begin position="107"/>
        <end position="166"/>
    </location>
</feature>
<feature type="compositionally biased region" description="Polar residues" evidence="1">
    <location>
        <begin position="531"/>
        <end position="544"/>
    </location>
</feature>
<organism evidence="2 3">
    <name type="scientific">Hermanssonia centrifuga</name>
    <dbReference type="NCBI Taxonomy" id="98765"/>
    <lineage>
        <taxon>Eukaryota</taxon>
        <taxon>Fungi</taxon>
        <taxon>Dikarya</taxon>
        <taxon>Basidiomycota</taxon>
        <taxon>Agaricomycotina</taxon>
        <taxon>Agaricomycetes</taxon>
        <taxon>Polyporales</taxon>
        <taxon>Meruliaceae</taxon>
        <taxon>Hermanssonia</taxon>
    </lineage>
</organism>
<comment type="caution">
    <text evidence="2">The sequence shown here is derived from an EMBL/GenBank/DDBJ whole genome shotgun (WGS) entry which is preliminary data.</text>
</comment>
<feature type="compositionally biased region" description="Polar residues" evidence="1">
    <location>
        <begin position="333"/>
        <end position="342"/>
    </location>
</feature>
<proteinExistence type="predicted"/>
<evidence type="ECO:0000256" key="1">
    <source>
        <dbReference type="SAM" id="MobiDB-lite"/>
    </source>
</evidence>
<feature type="compositionally biased region" description="Basic and acidic residues" evidence="1">
    <location>
        <begin position="489"/>
        <end position="499"/>
    </location>
</feature>
<dbReference type="AlphaFoldDB" id="A0A2R6PCQ1"/>
<feature type="compositionally biased region" description="Polar residues" evidence="1">
    <location>
        <begin position="411"/>
        <end position="435"/>
    </location>
</feature>
<keyword evidence="3" id="KW-1185">Reference proteome</keyword>
<feature type="compositionally biased region" description="Polar residues" evidence="1">
    <location>
        <begin position="66"/>
        <end position="79"/>
    </location>
</feature>
<dbReference type="EMBL" id="MLYV02000502">
    <property type="protein sequence ID" value="PSR88833.1"/>
    <property type="molecule type" value="Genomic_DNA"/>
</dbReference>
<feature type="region of interest" description="Disordered" evidence="1">
    <location>
        <begin position="66"/>
        <end position="92"/>
    </location>
</feature>
<feature type="compositionally biased region" description="Polar residues" evidence="1">
    <location>
        <begin position="297"/>
        <end position="309"/>
    </location>
</feature>
<feature type="compositionally biased region" description="Low complexity" evidence="1">
    <location>
        <begin position="510"/>
        <end position="530"/>
    </location>
</feature>
<dbReference type="Proteomes" id="UP000186601">
    <property type="component" value="Unassembled WGS sequence"/>
</dbReference>
<feature type="compositionally biased region" description="Low complexity" evidence="1">
    <location>
        <begin position="205"/>
        <end position="251"/>
    </location>
</feature>
<accession>A0A2R6PCQ1</accession>